<dbReference type="AlphaFoldDB" id="A0AAN6SG23"/>
<reference evidence="1" key="1">
    <citation type="journal article" date="2023" name="Mol. Phylogenet. Evol.">
        <title>Genome-scale phylogeny and comparative genomics of the fungal order Sordariales.</title>
        <authorList>
            <person name="Hensen N."/>
            <person name="Bonometti L."/>
            <person name="Westerberg I."/>
            <person name="Brannstrom I.O."/>
            <person name="Guillou S."/>
            <person name="Cros-Aarteil S."/>
            <person name="Calhoun S."/>
            <person name="Haridas S."/>
            <person name="Kuo A."/>
            <person name="Mondo S."/>
            <person name="Pangilinan J."/>
            <person name="Riley R."/>
            <person name="LaButti K."/>
            <person name="Andreopoulos B."/>
            <person name="Lipzen A."/>
            <person name="Chen C."/>
            <person name="Yan M."/>
            <person name="Daum C."/>
            <person name="Ng V."/>
            <person name="Clum A."/>
            <person name="Steindorff A."/>
            <person name="Ohm R.A."/>
            <person name="Martin F."/>
            <person name="Silar P."/>
            <person name="Natvig D.O."/>
            <person name="Lalanne C."/>
            <person name="Gautier V."/>
            <person name="Ament-Velasquez S.L."/>
            <person name="Kruys A."/>
            <person name="Hutchinson M.I."/>
            <person name="Powell A.J."/>
            <person name="Barry K."/>
            <person name="Miller A.N."/>
            <person name="Grigoriev I.V."/>
            <person name="Debuchy R."/>
            <person name="Gladieux P."/>
            <person name="Hiltunen Thoren M."/>
            <person name="Johannesson H."/>
        </authorList>
    </citation>
    <scope>NUCLEOTIDE SEQUENCE</scope>
    <source>
        <strain evidence="1">CBS 626.80</strain>
    </source>
</reference>
<dbReference type="Proteomes" id="UP001303222">
    <property type="component" value="Unassembled WGS sequence"/>
</dbReference>
<name>A0AAN6SG23_9PEZI</name>
<evidence type="ECO:0000313" key="1">
    <source>
        <dbReference type="EMBL" id="KAK3952982.1"/>
    </source>
</evidence>
<protein>
    <submittedName>
        <fullName evidence="1">Uncharacterized protein</fullName>
    </submittedName>
</protein>
<gene>
    <name evidence="1" type="ORF">QBC32DRAFT_339994</name>
</gene>
<sequence>MLPPIDNSVLENNPQFANLYKGLTELLLNEDGSTKLPPQNPVAQEREAVTEELNKHRLKAAEETLLIHALSTTGPDPVPIPVEQPDSKLEKSIPGGLPRVQRRFERQRLTQPPPASIPPNLKQPLTDLLLLLPSFLSLDFTSPDSEQTPILDAESLALILTSPPLSQLPSLLPHLGPLLSATLHSRALELADIIRLSHPSSINTTTTTSNTHRQISHLPAKVSCLISETRPMLEASVLTSRLAIAEAARDLLSKYTVALSHLVKTLEAKHGPVARSLEFKASETALLAAKAEKECEVVMLGVKKEVYTLEVRRALASCLEWLVGEQKRVGEEIERGTDLLGLYGVMVGEGGDPEKEKVMREIARVYGEMEREVDVVRRDLERLERG</sequence>
<organism evidence="1 2">
    <name type="scientific">Pseudoneurospora amorphoporcata</name>
    <dbReference type="NCBI Taxonomy" id="241081"/>
    <lineage>
        <taxon>Eukaryota</taxon>
        <taxon>Fungi</taxon>
        <taxon>Dikarya</taxon>
        <taxon>Ascomycota</taxon>
        <taxon>Pezizomycotina</taxon>
        <taxon>Sordariomycetes</taxon>
        <taxon>Sordariomycetidae</taxon>
        <taxon>Sordariales</taxon>
        <taxon>Sordariaceae</taxon>
        <taxon>Pseudoneurospora</taxon>
    </lineage>
</organism>
<reference evidence="1" key="2">
    <citation type="submission" date="2023-06" db="EMBL/GenBank/DDBJ databases">
        <authorList>
            <consortium name="Lawrence Berkeley National Laboratory"/>
            <person name="Mondo S.J."/>
            <person name="Hensen N."/>
            <person name="Bonometti L."/>
            <person name="Westerberg I."/>
            <person name="Brannstrom I.O."/>
            <person name="Guillou S."/>
            <person name="Cros-Aarteil S."/>
            <person name="Calhoun S."/>
            <person name="Haridas S."/>
            <person name="Kuo A."/>
            <person name="Pangilinan J."/>
            <person name="Riley R."/>
            <person name="Labutti K."/>
            <person name="Andreopoulos B."/>
            <person name="Lipzen A."/>
            <person name="Chen C."/>
            <person name="Yanf M."/>
            <person name="Daum C."/>
            <person name="Ng V."/>
            <person name="Clum A."/>
            <person name="Steindorff A."/>
            <person name="Ohm R."/>
            <person name="Martin F."/>
            <person name="Silar P."/>
            <person name="Natvig D."/>
            <person name="Lalanne C."/>
            <person name="Gautier V."/>
            <person name="Ament-Velasquez S.L."/>
            <person name="Kruys A."/>
            <person name="Hutchinson M.I."/>
            <person name="Powell A.J."/>
            <person name="Barry K."/>
            <person name="Miller A.N."/>
            <person name="Grigoriev I.V."/>
            <person name="Debuchy R."/>
            <person name="Gladieux P."/>
            <person name="Thoren M.H."/>
            <person name="Johannesson H."/>
        </authorList>
    </citation>
    <scope>NUCLEOTIDE SEQUENCE</scope>
    <source>
        <strain evidence="1">CBS 626.80</strain>
    </source>
</reference>
<evidence type="ECO:0000313" key="2">
    <source>
        <dbReference type="Proteomes" id="UP001303222"/>
    </source>
</evidence>
<proteinExistence type="predicted"/>
<accession>A0AAN6SG23</accession>
<keyword evidence="2" id="KW-1185">Reference proteome</keyword>
<dbReference type="EMBL" id="MU859113">
    <property type="protein sequence ID" value="KAK3952982.1"/>
    <property type="molecule type" value="Genomic_DNA"/>
</dbReference>
<comment type="caution">
    <text evidence="1">The sequence shown here is derived from an EMBL/GenBank/DDBJ whole genome shotgun (WGS) entry which is preliminary data.</text>
</comment>